<dbReference type="Pfam" id="PF02373">
    <property type="entry name" value="JmjC"/>
    <property type="match status" value="1"/>
</dbReference>
<accession>X6MI22</accession>
<evidence type="ECO:0000259" key="1">
    <source>
        <dbReference type="PROSITE" id="PS51184"/>
    </source>
</evidence>
<reference evidence="2 3" key="1">
    <citation type="journal article" date="2013" name="Curr. Biol.">
        <title>The Genome of the Foraminiferan Reticulomyxa filosa.</title>
        <authorList>
            <person name="Glockner G."/>
            <person name="Hulsmann N."/>
            <person name="Schleicher M."/>
            <person name="Noegel A.A."/>
            <person name="Eichinger L."/>
            <person name="Gallinger C."/>
            <person name="Pawlowski J."/>
            <person name="Sierra R."/>
            <person name="Euteneuer U."/>
            <person name="Pillet L."/>
            <person name="Moustafa A."/>
            <person name="Platzer M."/>
            <person name="Groth M."/>
            <person name="Szafranski K."/>
            <person name="Schliwa M."/>
        </authorList>
    </citation>
    <scope>NUCLEOTIDE SEQUENCE [LARGE SCALE GENOMIC DNA]</scope>
</reference>
<name>X6MI22_RETFI</name>
<evidence type="ECO:0000313" key="3">
    <source>
        <dbReference type="Proteomes" id="UP000023152"/>
    </source>
</evidence>
<dbReference type="PANTHER" id="PTHR12480">
    <property type="entry name" value="ARGININE DEMETHYLASE AND LYSYL-HYDROXYLASE JMJD"/>
    <property type="match status" value="1"/>
</dbReference>
<feature type="domain" description="JmjC" evidence="1">
    <location>
        <begin position="317"/>
        <end position="469"/>
    </location>
</feature>
<dbReference type="OrthoDB" id="438164at2759"/>
<gene>
    <name evidence="2" type="ORF">RFI_24666</name>
</gene>
<dbReference type="PANTHER" id="PTHR12480:SF35">
    <property type="entry name" value="TRANSCRIPTION FACTOR JUMONJI, JMJC DOMAIN-CONTAINING PROTEIN"/>
    <property type="match status" value="1"/>
</dbReference>
<dbReference type="SUPFAM" id="SSF51197">
    <property type="entry name" value="Clavaminate synthase-like"/>
    <property type="match status" value="1"/>
</dbReference>
<keyword evidence="3" id="KW-1185">Reference proteome</keyword>
<dbReference type="Gene3D" id="2.60.120.650">
    <property type="entry name" value="Cupin"/>
    <property type="match status" value="1"/>
</dbReference>
<proteinExistence type="predicted"/>
<protein>
    <recommendedName>
        <fullName evidence="1">JmjC domain-containing protein</fullName>
    </recommendedName>
</protein>
<dbReference type="Proteomes" id="UP000023152">
    <property type="component" value="Unassembled WGS sequence"/>
</dbReference>
<evidence type="ECO:0000313" key="2">
    <source>
        <dbReference type="EMBL" id="ETO12710.1"/>
    </source>
</evidence>
<dbReference type="GO" id="GO:0005737">
    <property type="term" value="C:cytoplasm"/>
    <property type="evidence" value="ECO:0007669"/>
    <property type="project" value="TreeGrafter"/>
</dbReference>
<dbReference type="EMBL" id="ASPP01021180">
    <property type="protein sequence ID" value="ETO12710.1"/>
    <property type="molecule type" value="Genomic_DNA"/>
</dbReference>
<dbReference type="AlphaFoldDB" id="X6MI22"/>
<dbReference type="PROSITE" id="PS51184">
    <property type="entry name" value="JMJC"/>
    <property type="match status" value="1"/>
</dbReference>
<comment type="caution">
    <text evidence="2">The sequence shown here is derived from an EMBL/GenBank/DDBJ whole genome shotgun (WGS) entry which is preliminary data.</text>
</comment>
<sequence>MHAILTEDYWTNSQLFDCLYSFRMKPLNQTFFHIVAKSRASGFTRVLTHLPQSAALLRHLQIHADVPTASKSEVASTMNWRQVDIKKWTDIVDLRLFINALIQVNMPSEWYIQPDTYGHTAIDFYWMRLVSMRQHIRLWDWICRSHVVFMEGFAAPKADSDSDYCCNVEWYLKEHLKLLFPTNHRFFDLSSSSGPLSIPSINRDVYAGNGIKAVQNVWQTQKPFIFSQQLQHVWNYSLQELSMLCGTTYKFEVNTIPYHSLYVSTNPQKTEPNQNHKRSEKLTMEEFIKQKFQSPTKFQLQYNVSNGIKSIQCLGTSHNNHQSLDYIFDAQLLQINQQLQQALNVSALIEQTLFLKEYHINLLQFAMGNKGTGANMHFHGPALNILMHGKKLWLLLPPKFAFHSLLNAHDLFCHLVQEKNFAKSQKWRKTNEYLLLEQNVGDIVFVPHEWAHAVINVEPSIAVAVELAL</sequence>
<organism evidence="2 3">
    <name type="scientific">Reticulomyxa filosa</name>
    <dbReference type="NCBI Taxonomy" id="46433"/>
    <lineage>
        <taxon>Eukaryota</taxon>
        <taxon>Sar</taxon>
        <taxon>Rhizaria</taxon>
        <taxon>Retaria</taxon>
        <taxon>Foraminifera</taxon>
        <taxon>Monothalamids</taxon>
        <taxon>Reticulomyxidae</taxon>
        <taxon>Reticulomyxa</taxon>
    </lineage>
</organism>
<dbReference type="InterPro" id="IPR050910">
    <property type="entry name" value="JMJD6_ArgDemeth/LysHydrox"/>
</dbReference>
<dbReference type="InterPro" id="IPR003347">
    <property type="entry name" value="JmjC_dom"/>
</dbReference>